<evidence type="ECO:0000256" key="4">
    <source>
        <dbReference type="ARBA" id="ARBA00022723"/>
    </source>
</evidence>
<evidence type="ECO:0000256" key="7">
    <source>
        <dbReference type="ARBA" id="ARBA00022833"/>
    </source>
</evidence>
<dbReference type="FunCoup" id="A0A2P5DST6">
    <property type="interactions" value="62"/>
</dbReference>
<dbReference type="InterPro" id="IPR013083">
    <property type="entry name" value="Znf_RING/FYVE/PHD"/>
</dbReference>
<dbReference type="OrthoDB" id="8062037at2759"/>
<keyword evidence="7" id="KW-0862">Zinc</keyword>
<feature type="compositionally biased region" description="Polar residues" evidence="9">
    <location>
        <begin position="1"/>
        <end position="13"/>
    </location>
</feature>
<dbReference type="PROSITE" id="PS50089">
    <property type="entry name" value="ZF_RING_2"/>
    <property type="match status" value="1"/>
</dbReference>
<proteinExistence type="predicted"/>
<keyword evidence="6" id="KW-0833">Ubl conjugation pathway</keyword>
<dbReference type="STRING" id="63057.A0A2P5DST6"/>
<dbReference type="GO" id="GO:0016567">
    <property type="term" value="P:protein ubiquitination"/>
    <property type="evidence" value="ECO:0007669"/>
    <property type="project" value="TreeGrafter"/>
</dbReference>
<dbReference type="FunFam" id="3.30.40.10:FF:000022">
    <property type="entry name" value="E3 ubiquitin-protein ligase RING1-like"/>
    <property type="match status" value="1"/>
</dbReference>
<accession>A0A2P5DST6</accession>
<evidence type="ECO:0000259" key="10">
    <source>
        <dbReference type="PROSITE" id="PS50089"/>
    </source>
</evidence>
<evidence type="ECO:0000313" key="12">
    <source>
        <dbReference type="Proteomes" id="UP000237000"/>
    </source>
</evidence>
<reference evidence="12" key="1">
    <citation type="submission" date="2016-06" db="EMBL/GenBank/DDBJ databases">
        <title>Parallel loss of symbiosis genes in relatives of nitrogen-fixing non-legume Parasponia.</title>
        <authorList>
            <person name="Van Velzen R."/>
            <person name="Holmer R."/>
            <person name="Bu F."/>
            <person name="Rutten L."/>
            <person name="Van Zeijl A."/>
            <person name="Liu W."/>
            <person name="Santuari L."/>
            <person name="Cao Q."/>
            <person name="Sharma T."/>
            <person name="Shen D."/>
            <person name="Roswanjaya Y."/>
            <person name="Wardhani T."/>
            <person name="Kalhor M.S."/>
            <person name="Jansen J."/>
            <person name="Van den Hoogen J."/>
            <person name="Gungor B."/>
            <person name="Hartog M."/>
            <person name="Hontelez J."/>
            <person name="Verver J."/>
            <person name="Yang W.-C."/>
            <person name="Schijlen E."/>
            <person name="Repin R."/>
            <person name="Schilthuizen M."/>
            <person name="Schranz E."/>
            <person name="Heidstra R."/>
            <person name="Miyata K."/>
            <person name="Fedorova E."/>
            <person name="Kohlen W."/>
            <person name="Bisseling T."/>
            <person name="Smit S."/>
            <person name="Geurts R."/>
        </authorList>
    </citation>
    <scope>NUCLEOTIDE SEQUENCE [LARGE SCALE GENOMIC DNA]</scope>
    <source>
        <strain evidence="12">cv. RG33-2</strain>
    </source>
</reference>
<evidence type="ECO:0000256" key="5">
    <source>
        <dbReference type="ARBA" id="ARBA00022771"/>
    </source>
</evidence>
<evidence type="ECO:0000256" key="2">
    <source>
        <dbReference type="ARBA" id="ARBA00012483"/>
    </source>
</evidence>
<dbReference type="InterPro" id="IPR039525">
    <property type="entry name" value="RNF126-like_zinc-ribbon"/>
</dbReference>
<keyword evidence="12" id="KW-1185">Reference proteome</keyword>
<protein>
    <recommendedName>
        <fullName evidence="2">RING-type E3 ubiquitin transferase</fullName>
        <ecNumber evidence="2">2.3.2.27</ecNumber>
    </recommendedName>
</protein>
<feature type="region of interest" description="Disordered" evidence="9">
    <location>
        <begin position="1"/>
        <end position="21"/>
    </location>
</feature>
<dbReference type="PANTHER" id="PTHR15710:SF18">
    <property type="entry name" value="RING-TYPE E3 UBIQUITIN TRANSFERASE"/>
    <property type="match status" value="1"/>
</dbReference>
<dbReference type="Pfam" id="PF14369">
    <property type="entry name" value="Zn_ribbon_19"/>
    <property type="match status" value="1"/>
</dbReference>
<evidence type="ECO:0000256" key="9">
    <source>
        <dbReference type="SAM" id="MobiDB-lite"/>
    </source>
</evidence>
<dbReference type="InParanoid" id="A0A2P5DST6"/>
<dbReference type="InterPro" id="IPR001841">
    <property type="entry name" value="Znf_RING"/>
</dbReference>
<evidence type="ECO:0000256" key="8">
    <source>
        <dbReference type="PROSITE-ProRule" id="PRU00175"/>
    </source>
</evidence>
<comment type="caution">
    <text evidence="11">The sequence shown here is derived from an EMBL/GenBank/DDBJ whole genome shotgun (WGS) entry which is preliminary data.</text>
</comment>
<evidence type="ECO:0000256" key="3">
    <source>
        <dbReference type="ARBA" id="ARBA00022679"/>
    </source>
</evidence>
<dbReference type="GO" id="GO:0008270">
    <property type="term" value="F:zinc ion binding"/>
    <property type="evidence" value="ECO:0007669"/>
    <property type="project" value="UniProtKB-KW"/>
</dbReference>
<dbReference type="GO" id="GO:0061630">
    <property type="term" value="F:ubiquitin protein ligase activity"/>
    <property type="evidence" value="ECO:0007669"/>
    <property type="project" value="UniProtKB-EC"/>
</dbReference>
<keyword evidence="4" id="KW-0479">Metal-binding</keyword>
<dbReference type="SMART" id="SM00184">
    <property type="entry name" value="RING"/>
    <property type="match status" value="1"/>
</dbReference>
<evidence type="ECO:0000256" key="6">
    <source>
        <dbReference type="ARBA" id="ARBA00022786"/>
    </source>
</evidence>
<feature type="domain" description="RING-type" evidence="10">
    <location>
        <begin position="267"/>
        <end position="308"/>
    </location>
</feature>
<feature type="compositionally biased region" description="Basic and acidic residues" evidence="9">
    <location>
        <begin position="355"/>
        <end position="367"/>
    </location>
</feature>
<gene>
    <name evidence="11" type="ORF">TorRG33x02_242860</name>
</gene>
<name>A0A2P5DST6_TREOI</name>
<sequence length="374" mass="42710">MSDNHLTQPPTTDNNNNNNIGGTRTYQPYWCYQCNRTVRIAPSSNPSDVACPRCFGQFVRELDVEIRPRSLVDNTDYDPSPEARLLEALSLMLDPAIGRRFNHGQYDRDEAEFRGLIPFLRRRHRHDQEGTDTWDPAESTAQTQAPQPPRPAARTRRRNRSFDGVTTETNPAEPESESGLRNRPRTWILLRPLDPSSPLAPIFRPENTGTPGVSLRDYFFGPGMNELIEELTQNDRPGPAPAPDSVISAVPTVKIRESHLNKDSEYCPVCKEEFEVGGEAKELPCKHIYHPDCIVPWLRLHNSCPVCRKELPVGDDDRRGSESSVTSRASRGNLRWTRLASFWPFRSRYRQIVPQRDHDHDHDDHNPTSRSGQF</sequence>
<dbReference type="SUPFAM" id="SSF57850">
    <property type="entry name" value="RING/U-box"/>
    <property type="match status" value="1"/>
</dbReference>
<evidence type="ECO:0000256" key="1">
    <source>
        <dbReference type="ARBA" id="ARBA00000900"/>
    </source>
</evidence>
<dbReference type="CDD" id="cd16667">
    <property type="entry name" value="RING-H2_RNF126-like"/>
    <property type="match status" value="1"/>
</dbReference>
<keyword evidence="3" id="KW-0808">Transferase</keyword>
<dbReference type="AlphaFoldDB" id="A0A2P5DST6"/>
<dbReference type="Pfam" id="PF13639">
    <property type="entry name" value="zf-RING_2"/>
    <property type="match status" value="1"/>
</dbReference>
<feature type="region of interest" description="Disordered" evidence="9">
    <location>
        <begin position="355"/>
        <end position="374"/>
    </location>
</feature>
<dbReference type="Gene3D" id="3.30.40.10">
    <property type="entry name" value="Zinc/RING finger domain, C3HC4 (zinc finger)"/>
    <property type="match status" value="1"/>
</dbReference>
<dbReference type="EC" id="2.3.2.27" evidence="2"/>
<dbReference type="PANTHER" id="PTHR15710">
    <property type="entry name" value="E3 UBIQUITIN-PROTEIN LIGASE PRAJA"/>
    <property type="match status" value="1"/>
</dbReference>
<organism evidence="11 12">
    <name type="scientific">Trema orientale</name>
    <name type="common">Charcoal tree</name>
    <name type="synonym">Celtis orientalis</name>
    <dbReference type="NCBI Taxonomy" id="63057"/>
    <lineage>
        <taxon>Eukaryota</taxon>
        <taxon>Viridiplantae</taxon>
        <taxon>Streptophyta</taxon>
        <taxon>Embryophyta</taxon>
        <taxon>Tracheophyta</taxon>
        <taxon>Spermatophyta</taxon>
        <taxon>Magnoliopsida</taxon>
        <taxon>eudicotyledons</taxon>
        <taxon>Gunneridae</taxon>
        <taxon>Pentapetalae</taxon>
        <taxon>rosids</taxon>
        <taxon>fabids</taxon>
        <taxon>Rosales</taxon>
        <taxon>Cannabaceae</taxon>
        <taxon>Trema</taxon>
    </lineage>
</organism>
<evidence type="ECO:0000313" key="11">
    <source>
        <dbReference type="EMBL" id="PON76346.1"/>
    </source>
</evidence>
<keyword evidence="5 8" id="KW-0863">Zinc-finger</keyword>
<dbReference type="Proteomes" id="UP000237000">
    <property type="component" value="Unassembled WGS sequence"/>
</dbReference>
<comment type="catalytic activity">
    <reaction evidence="1">
        <text>S-ubiquitinyl-[E2 ubiquitin-conjugating enzyme]-L-cysteine + [acceptor protein]-L-lysine = [E2 ubiquitin-conjugating enzyme]-L-cysteine + N(6)-ubiquitinyl-[acceptor protein]-L-lysine.</text>
        <dbReference type="EC" id="2.3.2.27"/>
    </reaction>
</comment>
<dbReference type="GO" id="GO:0005737">
    <property type="term" value="C:cytoplasm"/>
    <property type="evidence" value="ECO:0007669"/>
    <property type="project" value="TreeGrafter"/>
</dbReference>
<dbReference type="EMBL" id="JXTC01000251">
    <property type="protein sequence ID" value="PON76346.1"/>
    <property type="molecule type" value="Genomic_DNA"/>
</dbReference>
<feature type="region of interest" description="Disordered" evidence="9">
    <location>
        <begin position="126"/>
        <end position="183"/>
    </location>
</feature>